<evidence type="ECO:0000256" key="8">
    <source>
        <dbReference type="ARBA" id="ARBA00022679"/>
    </source>
</evidence>
<comment type="subunit">
    <text evidence="5">Homodimer; disulfide-linked.</text>
</comment>
<evidence type="ECO:0000256" key="7">
    <source>
        <dbReference type="ARBA" id="ARBA00022676"/>
    </source>
</evidence>
<reference evidence="22 23" key="1">
    <citation type="journal article" date="2011" name="Genome Biol. Evol.">
        <title>Integration of the genetic map and genome assembly of fugu facilitates insights into distinct features of genome evolution in teleosts and mammals.</title>
        <authorList>
            <person name="Kai W."/>
            <person name="Kikuchi K."/>
            <person name="Tohari S."/>
            <person name="Chew A.K."/>
            <person name="Tay A."/>
            <person name="Fujiwara A."/>
            <person name="Hosoya S."/>
            <person name="Suetake H."/>
            <person name="Naruse K."/>
            <person name="Brenner S."/>
            <person name="Suzuki Y."/>
            <person name="Venkatesh B."/>
        </authorList>
    </citation>
    <scope>NUCLEOTIDE SEQUENCE [LARGE SCALE GENOMIC DNA]</scope>
</reference>
<keyword evidence="11" id="KW-0547">Nucleotide-binding</keyword>
<feature type="compositionally biased region" description="Basic and acidic residues" evidence="19">
    <location>
        <begin position="358"/>
        <end position="372"/>
    </location>
</feature>
<dbReference type="GO" id="GO:0016263">
    <property type="term" value="F:glycoprotein-N-acetylgalactosamine 3-beta-galactosyltransferase activity"/>
    <property type="evidence" value="ECO:0007669"/>
    <property type="project" value="UniProtKB-EC"/>
</dbReference>
<evidence type="ECO:0000256" key="14">
    <source>
        <dbReference type="ARBA" id="ARBA00023136"/>
    </source>
</evidence>
<dbReference type="InterPro" id="IPR026050">
    <property type="entry name" value="C1GALT1/C1GALT1_chp1"/>
</dbReference>
<feature type="domain" description="Fringe-like glycosyltransferase" evidence="21">
    <location>
        <begin position="104"/>
        <end position="249"/>
    </location>
</feature>
<evidence type="ECO:0000256" key="11">
    <source>
        <dbReference type="ARBA" id="ARBA00022741"/>
    </source>
</evidence>
<evidence type="ECO:0000256" key="1">
    <source>
        <dbReference type="ARBA" id="ARBA00001936"/>
    </source>
</evidence>
<evidence type="ECO:0000256" key="19">
    <source>
        <dbReference type="SAM" id="MobiDB-lite"/>
    </source>
</evidence>
<comment type="cofactor">
    <cofactor evidence="1">
        <name>Mn(2+)</name>
        <dbReference type="ChEBI" id="CHEBI:29035"/>
    </cofactor>
</comment>
<dbReference type="GO" id="GO:0000166">
    <property type="term" value="F:nucleotide binding"/>
    <property type="evidence" value="ECO:0007669"/>
    <property type="project" value="UniProtKB-KW"/>
</dbReference>
<protein>
    <recommendedName>
        <fullName evidence="6">N-acetylgalactosaminide beta-1,3-galactosyltransferase</fullName>
        <ecNumber evidence="6">2.4.1.122</ecNumber>
    </recommendedName>
</protein>
<keyword evidence="12" id="KW-0735">Signal-anchor</keyword>
<evidence type="ECO:0000313" key="23">
    <source>
        <dbReference type="Proteomes" id="UP000005226"/>
    </source>
</evidence>
<dbReference type="STRING" id="31033.ENSTRUP00000052751"/>
<evidence type="ECO:0000256" key="20">
    <source>
        <dbReference type="SAM" id="Phobius"/>
    </source>
</evidence>
<dbReference type="Pfam" id="PF15148">
    <property type="entry name" value="Apolipo_F"/>
    <property type="match status" value="1"/>
</dbReference>
<evidence type="ECO:0000256" key="15">
    <source>
        <dbReference type="ARBA" id="ARBA00023157"/>
    </source>
</evidence>
<evidence type="ECO:0000256" key="17">
    <source>
        <dbReference type="ARBA" id="ARBA00048842"/>
    </source>
</evidence>
<evidence type="ECO:0000256" key="16">
    <source>
        <dbReference type="ARBA" id="ARBA00023211"/>
    </source>
</evidence>
<dbReference type="InterPro" id="IPR003378">
    <property type="entry name" value="Fringe-like_glycosylTrfase"/>
</dbReference>
<evidence type="ECO:0000256" key="3">
    <source>
        <dbReference type="ARBA" id="ARBA00004922"/>
    </source>
</evidence>
<dbReference type="GO" id="GO:0046872">
    <property type="term" value="F:metal ion binding"/>
    <property type="evidence" value="ECO:0007669"/>
    <property type="project" value="UniProtKB-KW"/>
</dbReference>
<dbReference type="UniPathway" id="UPA00378"/>
<evidence type="ECO:0000256" key="10">
    <source>
        <dbReference type="ARBA" id="ARBA00022723"/>
    </source>
</evidence>
<evidence type="ECO:0000256" key="12">
    <source>
        <dbReference type="ARBA" id="ARBA00022968"/>
    </source>
</evidence>
<evidence type="ECO:0000259" key="21">
    <source>
        <dbReference type="Pfam" id="PF02434"/>
    </source>
</evidence>
<dbReference type="Proteomes" id="UP000005226">
    <property type="component" value="Chromosome 19"/>
</dbReference>
<dbReference type="GeneTree" id="ENSGT00940000164651"/>
<proteinExistence type="inferred from homology"/>
<keyword evidence="13 20" id="KW-1133">Transmembrane helix</keyword>
<reference evidence="22" key="2">
    <citation type="submission" date="2025-08" db="UniProtKB">
        <authorList>
            <consortium name="Ensembl"/>
        </authorList>
    </citation>
    <scope>IDENTIFICATION</scope>
</reference>
<name>A0A3B5KH70_TAKRU</name>
<keyword evidence="15" id="KW-1015">Disulfide bond</keyword>
<feature type="region of interest" description="Disordered" evidence="19">
    <location>
        <begin position="432"/>
        <end position="456"/>
    </location>
</feature>
<keyword evidence="10" id="KW-0479">Metal-binding</keyword>
<dbReference type="GO" id="GO:0016020">
    <property type="term" value="C:membrane"/>
    <property type="evidence" value="ECO:0007669"/>
    <property type="project" value="UniProtKB-SubCell"/>
</dbReference>
<evidence type="ECO:0000256" key="2">
    <source>
        <dbReference type="ARBA" id="ARBA00004606"/>
    </source>
</evidence>
<dbReference type="PANTHER" id="PTHR23033">
    <property type="entry name" value="BETA1,3-GALACTOSYLTRANSFERASE"/>
    <property type="match status" value="1"/>
</dbReference>
<keyword evidence="9 20" id="KW-0812">Transmembrane</keyword>
<feature type="transmembrane region" description="Helical" evidence="20">
    <location>
        <begin position="7"/>
        <end position="25"/>
    </location>
</feature>
<dbReference type="InterPro" id="IPR026114">
    <property type="entry name" value="APOF"/>
</dbReference>
<evidence type="ECO:0000256" key="6">
    <source>
        <dbReference type="ARBA" id="ARBA00012557"/>
    </source>
</evidence>
<comment type="function">
    <text evidence="18">Glycosyltransferase that generates the core 1 O-glycan Gal-beta1-3GalNAc-alpha1-Ser/Thr (T antigen), which is a precursor for many extended O-glycans in glycoproteins.</text>
</comment>
<comment type="pathway">
    <text evidence="3">Protein modification; protein glycosylation.</text>
</comment>
<comment type="subcellular location">
    <subcellularLocation>
        <location evidence="2">Membrane</location>
        <topology evidence="2">Single-pass type II membrane protein</topology>
    </subcellularLocation>
</comment>
<dbReference type="AlphaFoldDB" id="A0A3B5KH70"/>
<evidence type="ECO:0000313" key="22">
    <source>
        <dbReference type="Ensembl" id="ENSTRUP00000052751.2"/>
    </source>
</evidence>
<dbReference type="InParanoid" id="A0A3B5KH70"/>
<reference evidence="22" key="3">
    <citation type="submission" date="2025-09" db="UniProtKB">
        <authorList>
            <consortium name="Ensembl"/>
        </authorList>
    </citation>
    <scope>IDENTIFICATION</scope>
</reference>
<evidence type="ECO:0000256" key="13">
    <source>
        <dbReference type="ARBA" id="ARBA00022989"/>
    </source>
</evidence>
<dbReference type="Pfam" id="PF02434">
    <property type="entry name" value="Fringe"/>
    <property type="match status" value="1"/>
</dbReference>
<dbReference type="EC" id="2.4.1.122" evidence="6"/>
<dbReference type="GO" id="GO:0001525">
    <property type="term" value="P:angiogenesis"/>
    <property type="evidence" value="ECO:0007669"/>
    <property type="project" value="UniProtKB-ARBA"/>
</dbReference>
<keyword evidence="16" id="KW-0464">Manganese</keyword>
<keyword evidence="23" id="KW-1185">Reference proteome</keyword>
<accession>A0A3B5KH70</accession>
<comment type="catalytic activity">
    <reaction evidence="17">
        <text>an N-acetyl-alpha-D-galactosaminyl derivative + UDP-alpha-D-galactose = a beta-D-galactosyl-(1-&gt;3)-N-acetyl-alpha-D-galactosaminyl derivative + UDP + H(+)</text>
        <dbReference type="Rhea" id="RHEA:15621"/>
        <dbReference type="ChEBI" id="CHEBI:15378"/>
        <dbReference type="ChEBI" id="CHEBI:28257"/>
        <dbReference type="ChEBI" id="CHEBI:58223"/>
        <dbReference type="ChEBI" id="CHEBI:66914"/>
        <dbReference type="ChEBI" id="CHEBI:133470"/>
        <dbReference type="EC" id="2.4.1.122"/>
    </reaction>
</comment>
<dbReference type="FunFam" id="3.90.550.50:FF:000007">
    <property type="entry name" value="Glycoprotein-N-acetylgalactosamine 3-beta-galactosyltransferase 1"/>
    <property type="match status" value="1"/>
</dbReference>
<feature type="region of interest" description="Disordered" evidence="19">
    <location>
        <begin position="344"/>
        <end position="372"/>
    </location>
</feature>
<keyword evidence="8" id="KW-0808">Transferase</keyword>
<gene>
    <name evidence="22" type="primary">c1galt1lb</name>
</gene>
<evidence type="ECO:0000256" key="18">
    <source>
        <dbReference type="ARBA" id="ARBA00059245"/>
    </source>
</evidence>
<evidence type="ECO:0000256" key="9">
    <source>
        <dbReference type="ARBA" id="ARBA00022692"/>
    </source>
</evidence>
<sequence>MKILGPKISFYVGFMVGTVTLYVFLRQVRIEKSFFTQRASSLDKLSQQLEEDEKVWKKDRSALFNLKHPHHTGEDGHVADELYKKVRILCWVMTGPNNLEIKARHVKNTWTRHCNIVVFMSSVDDPNFPTVGLGTKEGRDQLYWKTIRAFHYAYEHHIDEADWFLKADDDTYVIVDNLRWLLANHTPDEPIYYGRRFKPYTKQGYMSGGAGYVLSKEALRRFVEGFRTKVCSHTSSVEDLAMGQCMEKVGVLAGDARDGLQRETFHPFVPEQHLTAKFPKSFWYWSYCYYPISEGPNCCSDLSVSFHYVDSTLMYILEYYVYHLRAFGYQYRFHPPIPPVVSTERLAPSGPVQPDEELASREEGPDEKADLSRTKIQAEEFPAAASKELPSQFDCDIGEMMSSKLKWLIVVHLLLSDQTLCRAPSPPGLLLGAAKKDQDRSQLGSKHPPSPLSVQKQDGIRSAERMIHNLRKKLETRVRDHLPHLENVSCEDLLSAGILDDPSSSLFPRELLGFSLVPVLVMRGCLQEAQTVVLKLYDLLGEMDAEELLMELEDIIEKKLSLPGPTRAASPGRDEDGRHLEAVMFNIQQLATVGENANMADGHCEGWIRVNGTSLVGSPAAAATGDLDEALKSCENVGVLCAGVTSSEPLQYQAVLKKGSRILPSESTESECWIHHCSPEEDPPNPVPTGRRTRRSLGRCINKSEERVYHVMEWIPAVSTLYNLGTAVYYASVNCSQTAKQRAILSAVDLGTDAIMVATGGTAGVAGFALGAGVKTGVKAGIKYLFKSMREEDDILVNQLRWERGVFTTD</sequence>
<dbReference type="PANTHER" id="PTHR23033:SF45">
    <property type="entry name" value="GLYCOPROTEIN-N-ACETYLGALACTOSAMINE 3-BETA-GALACTOSYLTRANSFERASE 1-B"/>
    <property type="match status" value="1"/>
</dbReference>
<evidence type="ECO:0000256" key="5">
    <source>
        <dbReference type="ARBA" id="ARBA00011748"/>
    </source>
</evidence>
<keyword evidence="7" id="KW-0328">Glycosyltransferase</keyword>
<dbReference type="Ensembl" id="ENSTRUT00000049090.2">
    <property type="protein sequence ID" value="ENSTRUP00000052751.2"/>
    <property type="gene ID" value="ENSTRUG00000013063.3"/>
</dbReference>
<organism evidence="22 23">
    <name type="scientific">Takifugu rubripes</name>
    <name type="common">Japanese pufferfish</name>
    <name type="synonym">Fugu rubripes</name>
    <dbReference type="NCBI Taxonomy" id="31033"/>
    <lineage>
        <taxon>Eukaryota</taxon>
        <taxon>Metazoa</taxon>
        <taxon>Chordata</taxon>
        <taxon>Craniata</taxon>
        <taxon>Vertebrata</taxon>
        <taxon>Euteleostomi</taxon>
        <taxon>Actinopterygii</taxon>
        <taxon>Neopterygii</taxon>
        <taxon>Teleostei</taxon>
        <taxon>Neoteleostei</taxon>
        <taxon>Acanthomorphata</taxon>
        <taxon>Eupercaria</taxon>
        <taxon>Tetraodontiformes</taxon>
        <taxon>Tetradontoidea</taxon>
        <taxon>Tetraodontidae</taxon>
        <taxon>Takifugu</taxon>
    </lineage>
</organism>
<comment type="similarity">
    <text evidence="4">Belongs to the glycosyltransferase 31 family. Beta3-Gal-T subfamily.</text>
</comment>
<keyword evidence="14 20" id="KW-0472">Membrane</keyword>
<dbReference type="Gene3D" id="3.90.550.50">
    <property type="match status" value="1"/>
</dbReference>
<evidence type="ECO:0000256" key="4">
    <source>
        <dbReference type="ARBA" id="ARBA00006462"/>
    </source>
</evidence>